<keyword evidence="2" id="KW-0614">Plasmid</keyword>
<evidence type="ECO:0000313" key="3">
    <source>
        <dbReference type="Proteomes" id="UP000326936"/>
    </source>
</evidence>
<keyword evidence="3" id="KW-1185">Reference proteome</keyword>
<accession>A0A5P9CPJ8</accession>
<geneLocation type="plasmid" evidence="3">
    <name>pthaf100_a</name>
</geneLocation>
<gene>
    <name evidence="2" type="ORF">FIV01_17450</name>
</gene>
<evidence type="ECO:0000256" key="1">
    <source>
        <dbReference type="SAM" id="MobiDB-lite"/>
    </source>
</evidence>
<dbReference type="AlphaFoldDB" id="A0A5P9CPJ8"/>
<organism evidence="2 3">
    <name type="scientific">Vibrio aquimaris</name>
    <dbReference type="NCBI Taxonomy" id="2587862"/>
    <lineage>
        <taxon>Bacteria</taxon>
        <taxon>Pseudomonadati</taxon>
        <taxon>Pseudomonadota</taxon>
        <taxon>Gammaproteobacteria</taxon>
        <taxon>Vibrionales</taxon>
        <taxon>Vibrionaceae</taxon>
        <taxon>Vibrio</taxon>
    </lineage>
</organism>
<dbReference type="Proteomes" id="UP000326936">
    <property type="component" value="Plasmid pTHAF100_a"/>
</dbReference>
<evidence type="ECO:0000313" key="2">
    <source>
        <dbReference type="EMBL" id="QFT28179.1"/>
    </source>
</evidence>
<dbReference type="RefSeq" id="WP_152432217.1">
    <property type="nucleotide sequence ID" value="NZ_CBCSDK010000008.1"/>
</dbReference>
<feature type="region of interest" description="Disordered" evidence="1">
    <location>
        <begin position="237"/>
        <end position="257"/>
    </location>
</feature>
<dbReference type="EMBL" id="CP045351">
    <property type="protein sequence ID" value="QFT28179.1"/>
    <property type="molecule type" value="Genomic_DNA"/>
</dbReference>
<protein>
    <submittedName>
        <fullName evidence="2">Uncharacterized protein</fullName>
    </submittedName>
</protein>
<dbReference type="OrthoDB" id="5897043at2"/>
<proteinExistence type="predicted"/>
<name>A0A5P9CPJ8_9VIBR</name>
<dbReference type="KEGG" id="vaq:FIV01_17450"/>
<reference evidence="2 3" key="1">
    <citation type="submission" date="2019-10" db="EMBL/GenBank/DDBJ databases">
        <title>Complete genome sequence of Vibrio sp. strain THAF100, isolated from non-filtered water from the water column of tank 6 of a marine aquarium containing stony-coral fragments. Water maintained at 26 degree C.</title>
        <authorList>
            <person name="Ruckert C."/>
            <person name="Franco A."/>
            <person name="Kalinowski J."/>
            <person name="Glaeser S."/>
        </authorList>
    </citation>
    <scope>NUCLEOTIDE SEQUENCE [LARGE SCALE GENOMIC DNA]</scope>
    <source>
        <strain evidence="2 3">THAF100</strain>
        <plasmid evidence="3">pthaf100_a</plasmid>
    </source>
</reference>
<sequence length="328" mass="36572">MINVFEGLVRQDVVDGKGGFEKILSQIEQTAGKPDDSKSFVNRDCDGELEVVPFESQVLLAHHALPAFERGPVTPKMPGLENLSPLVVKDVSRQPSSELLDYPKIRLNKVTWQSIVPEVPQANKDRFQGRVVKGESTISKVSTTDIGVTVNSFRDNTYMQSPLMPPASKKLSDVREHRVDKTISGGKLGSKSDNQDHSTALLDTKAQNKIGMEFRHHSLVINGGVVSALVPQKQDEPFGKHGSVKDNNFAPSVSEGTVTTNSVSSVSPVIKPMPILGMAFPNYHLAPELFWQYPKLNSYVVLYRNKYYLFEFNEHKIVNYLEYSDDRN</sequence>